<evidence type="ECO:0000256" key="1">
    <source>
        <dbReference type="ARBA" id="ARBA00005662"/>
    </source>
</evidence>
<dbReference type="InterPro" id="IPR052169">
    <property type="entry name" value="CW_Biosynth-Accessory"/>
</dbReference>
<evidence type="ECO:0000313" key="5">
    <source>
        <dbReference type="EMBL" id="RHF84221.1"/>
    </source>
</evidence>
<reference evidence="5 6" key="1">
    <citation type="submission" date="2018-08" db="EMBL/GenBank/DDBJ databases">
        <title>A genome reference for cultivated species of the human gut microbiota.</title>
        <authorList>
            <person name="Zou Y."/>
            <person name="Xue W."/>
            <person name="Luo G."/>
        </authorList>
    </citation>
    <scope>NUCLEOTIDE SEQUENCE [LARGE SCALE GENOMIC DNA]</scope>
    <source>
        <strain evidence="5 6">AM23-23AC</strain>
    </source>
</reference>
<dbReference type="SMART" id="SM00854">
    <property type="entry name" value="PGA_cap"/>
    <property type="match status" value="1"/>
</dbReference>
<proteinExistence type="inferred from homology"/>
<accession>A0A3R6D662</accession>
<evidence type="ECO:0000256" key="2">
    <source>
        <dbReference type="SAM" id="MobiDB-lite"/>
    </source>
</evidence>
<gene>
    <name evidence="5" type="ORF">DW654_08675</name>
</gene>
<dbReference type="EMBL" id="QRHP01000008">
    <property type="protein sequence ID" value="RHF84221.1"/>
    <property type="molecule type" value="Genomic_DNA"/>
</dbReference>
<feature type="compositionally biased region" description="Acidic residues" evidence="2">
    <location>
        <begin position="63"/>
        <end position="77"/>
    </location>
</feature>
<evidence type="ECO:0000259" key="4">
    <source>
        <dbReference type="SMART" id="SM00854"/>
    </source>
</evidence>
<dbReference type="CDD" id="cd07381">
    <property type="entry name" value="MPP_CapA"/>
    <property type="match status" value="1"/>
</dbReference>
<keyword evidence="3" id="KW-1133">Transmembrane helix</keyword>
<feature type="transmembrane region" description="Helical" evidence="3">
    <location>
        <begin position="7"/>
        <end position="28"/>
    </location>
</feature>
<dbReference type="Pfam" id="PF09587">
    <property type="entry name" value="PGA_cap"/>
    <property type="match status" value="1"/>
</dbReference>
<dbReference type="SUPFAM" id="SSF56300">
    <property type="entry name" value="Metallo-dependent phosphatases"/>
    <property type="match status" value="1"/>
</dbReference>
<dbReference type="RefSeq" id="WP_118203060.1">
    <property type="nucleotide sequence ID" value="NZ_QRHP01000008.1"/>
</dbReference>
<protein>
    <submittedName>
        <fullName evidence="5">CapA family protein</fullName>
    </submittedName>
</protein>
<comment type="similarity">
    <text evidence="1">Belongs to the CapA family.</text>
</comment>
<dbReference type="AlphaFoldDB" id="A0A3R6D662"/>
<evidence type="ECO:0000313" key="6">
    <source>
        <dbReference type="Proteomes" id="UP000283701"/>
    </source>
</evidence>
<keyword evidence="3" id="KW-0472">Membrane</keyword>
<dbReference type="Gene3D" id="3.60.21.10">
    <property type="match status" value="1"/>
</dbReference>
<dbReference type="InterPro" id="IPR019079">
    <property type="entry name" value="Capsule_synth_CapA"/>
</dbReference>
<name>A0A3R6D662_9FIRM</name>
<dbReference type="PANTHER" id="PTHR33393:SF13">
    <property type="entry name" value="PGA BIOSYNTHESIS PROTEIN CAPA"/>
    <property type="match status" value="1"/>
</dbReference>
<dbReference type="Proteomes" id="UP000283701">
    <property type="component" value="Unassembled WGS sequence"/>
</dbReference>
<feature type="region of interest" description="Disordered" evidence="2">
    <location>
        <begin position="45"/>
        <end position="96"/>
    </location>
</feature>
<feature type="domain" description="Capsule synthesis protein CapA" evidence="4">
    <location>
        <begin position="101"/>
        <end position="342"/>
    </location>
</feature>
<dbReference type="InterPro" id="IPR029052">
    <property type="entry name" value="Metallo-depent_PP-like"/>
</dbReference>
<dbReference type="PANTHER" id="PTHR33393">
    <property type="entry name" value="POLYGLUTAMINE SYNTHESIS ACCESSORY PROTEIN RV0574C-RELATED"/>
    <property type="match status" value="1"/>
</dbReference>
<comment type="caution">
    <text evidence="5">The sequence shown here is derived from an EMBL/GenBank/DDBJ whole genome shotgun (WGS) entry which is preliminary data.</text>
</comment>
<organism evidence="5 6">
    <name type="scientific">Roseburia inulinivorans</name>
    <dbReference type="NCBI Taxonomy" id="360807"/>
    <lineage>
        <taxon>Bacteria</taxon>
        <taxon>Bacillati</taxon>
        <taxon>Bacillota</taxon>
        <taxon>Clostridia</taxon>
        <taxon>Lachnospirales</taxon>
        <taxon>Lachnospiraceae</taxon>
        <taxon>Roseburia</taxon>
    </lineage>
</organism>
<keyword evidence="3" id="KW-0812">Transmembrane</keyword>
<sequence>MGKRTRIVLYALSLVILLAMVTLIIFSWGKQHSEPVNDAMSETVISSTEEPIQIPEAEKTDEADGQDEIQNDTEEEVTNIADGEKDKQAEAGNTEGDGSTTLIFAGDVLFANAFKSSYDAGGIEKVIEPQLLQELQDADIFMVNNEFPFSNRGEPMEDKQFTFCCDPKYVKALNEMGVDIVSLANNHTLDYGRDALSDTFTTLDGAGILYAGAGETKERAYELQVIEKNGKKFGFFAASRVVPESNWKVEERTPGMLTAYDDTKLVQLIKEARSECDFLSVYIHWGVEYDAYPQDYQTKIATDCFTAGADLILGAHTHCLQGISYISGKPVFYSLGNFVFGQSIDKTVAVKVQVSSDGTASYELLPVYAAGGTTRLMDINSASALYQYMTQISNGITIDADGKIN</sequence>
<evidence type="ECO:0000256" key="3">
    <source>
        <dbReference type="SAM" id="Phobius"/>
    </source>
</evidence>